<keyword evidence="1" id="KW-0732">Signal</keyword>
<dbReference type="EMBL" id="JAIWYP010000003">
    <property type="protein sequence ID" value="KAH3847765.1"/>
    <property type="molecule type" value="Genomic_DNA"/>
</dbReference>
<name>A0A9D4KXL7_DREPO</name>
<feature type="signal peptide" evidence="1">
    <location>
        <begin position="1"/>
        <end position="19"/>
    </location>
</feature>
<accession>A0A9D4KXL7</accession>
<proteinExistence type="predicted"/>
<reference evidence="2" key="2">
    <citation type="submission" date="2020-11" db="EMBL/GenBank/DDBJ databases">
        <authorList>
            <person name="McCartney M.A."/>
            <person name="Auch B."/>
            <person name="Kono T."/>
            <person name="Mallez S."/>
            <person name="Becker A."/>
            <person name="Gohl D.M."/>
            <person name="Silverstein K.A.T."/>
            <person name="Koren S."/>
            <person name="Bechman K.B."/>
            <person name="Herman A."/>
            <person name="Abrahante J.E."/>
            <person name="Garbe J."/>
        </authorList>
    </citation>
    <scope>NUCLEOTIDE SEQUENCE</scope>
    <source>
        <strain evidence="2">Duluth1</strain>
        <tissue evidence="2">Whole animal</tissue>
    </source>
</reference>
<feature type="chain" id="PRO_5038800945" description="Secreted protein" evidence="1">
    <location>
        <begin position="20"/>
        <end position="67"/>
    </location>
</feature>
<evidence type="ECO:0000313" key="3">
    <source>
        <dbReference type="Proteomes" id="UP000828390"/>
    </source>
</evidence>
<evidence type="ECO:0000313" key="2">
    <source>
        <dbReference type="EMBL" id="KAH3847765.1"/>
    </source>
</evidence>
<keyword evidence="3" id="KW-1185">Reference proteome</keyword>
<dbReference type="Proteomes" id="UP000828390">
    <property type="component" value="Unassembled WGS sequence"/>
</dbReference>
<dbReference type="AlphaFoldDB" id="A0A9D4KXL7"/>
<comment type="caution">
    <text evidence="2">The sequence shown here is derived from an EMBL/GenBank/DDBJ whole genome shotgun (WGS) entry which is preliminary data.</text>
</comment>
<sequence>MWIKWSAVAFLLQGWKSLAGPMVQSSATFPLVLSLSVDSGTPYIRAALYTEVPDKVAWKALCKLSLS</sequence>
<organism evidence="2 3">
    <name type="scientific">Dreissena polymorpha</name>
    <name type="common">Zebra mussel</name>
    <name type="synonym">Mytilus polymorpha</name>
    <dbReference type="NCBI Taxonomy" id="45954"/>
    <lineage>
        <taxon>Eukaryota</taxon>
        <taxon>Metazoa</taxon>
        <taxon>Spiralia</taxon>
        <taxon>Lophotrochozoa</taxon>
        <taxon>Mollusca</taxon>
        <taxon>Bivalvia</taxon>
        <taxon>Autobranchia</taxon>
        <taxon>Heteroconchia</taxon>
        <taxon>Euheterodonta</taxon>
        <taxon>Imparidentia</taxon>
        <taxon>Neoheterodontei</taxon>
        <taxon>Myida</taxon>
        <taxon>Dreissenoidea</taxon>
        <taxon>Dreissenidae</taxon>
        <taxon>Dreissena</taxon>
    </lineage>
</organism>
<evidence type="ECO:0008006" key="4">
    <source>
        <dbReference type="Google" id="ProtNLM"/>
    </source>
</evidence>
<protein>
    <recommendedName>
        <fullName evidence="4">Secreted protein</fullName>
    </recommendedName>
</protein>
<gene>
    <name evidence="2" type="ORF">DPMN_090096</name>
</gene>
<reference evidence="2" key="1">
    <citation type="journal article" date="2019" name="bioRxiv">
        <title>The Genome of the Zebra Mussel, Dreissena polymorpha: A Resource for Invasive Species Research.</title>
        <authorList>
            <person name="McCartney M.A."/>
            <person name="Auch B."/>
            <person name="Kono T."/>
            <person name="Mallez S."/>
            <person name="Zhang Y."/>
            <person name="Obille A."/>
            <person name="Becker A."/>
            <person name="Abrahante J.E."/>
            <person name="Garbe J."/>
            <person name="Badalamenti J.P."/>
            <person name="Herman A."/>
            <person name="Mangelson H."/>
            <person name="Liachko I."/>
            <person name="Sullivan S."/>
            <person name="Sone E.D."/>
            <person name="Koren S."/>
            <person name="Silverstein K.A.T."/>
            <person name="Beckman K.B."/>
            <person name="Gohl D.M."/>
        </authorList>
    </citation>
    <scope>NUCLEOTIDE SEQUENCE</scope>
    <source>
        <strain evidence="2">Duluth1</strain>
        <tissue evidence="2">Whole animal</tissue>
    </source>
</reference>
<evidence type="ECO:0000256" key="1">
    <source>
        <dbReference type="SAM" id="SignalP"/>
    </source>
</evidence>